<dbReference type="InterPro" id="IPR017911">
    <property type="entry name" value="MacB-like_ATP-bd"/>
</dbReference>
<dbReference type="InterPro" id="IPR027417">
    <property type="entry name" value="P-loop_NTPase"/>
</dbReference>
<dbReference type="PROSITE" id="PS50893">
    <property type="entry name" value="ABC_TRANSPORTER_2"/>
    <property type="match status" value="1"/>
</dbReference>
<feature type="domain" description="ABC transporter" evidence="4">
    <location>
        <begin position="5"/>
        <end position="225"/>
    </location>
</feature>
<evidence type="ECO:0000259" key="4">
    <source>
        <dbReference type="PROSITE" id="PS50893"/>
    </source>
</evidence>
<name>A0A941CV91_9BACI</name>
<dbReference type="SMART" id="SM00382">
    <property type="entry name" value="AAA"/>
    <property type="match status" value="1"/>
</dbReference>
<dbReference type="Gene3D" id="3.40.50.300">
    <property type="entry name" value="P-loop containing nucleotide triphosphate hydrolases"/>
    <property type="match status" value="1"/>
</dbReference>
<dbReference type="SUPFAM" id="SSF52540">
    <property type="entry name" value="P-loop containing nucleoside triphosphate hydrolases"/>
    <property type="match status" value="1"/>
</dbReference>
<dbReference type="RefSeq" id="WP_212367416.1">
    <property type="nucleotide sequence ID" value="NZ_JAGSIE010000005.1"/>
</dbReference>
<keyword evidence="2" id="KW-0547">Nucleotide-binding</keyword>
<dbReference type="AlphaFoldDB" id="A0A941CV91"/>
<dbReference type="CDD" id="cd03255">
    <property type="entry name" value="ABC_MJ0796_LolCDE_FtsE"/>
    <property type="match status" value="1"/>
</dbReference>
<dbReference type="GO" id="GO:0016887">
    <property type="term" value="F:ATP hydrolysis activity"/>
    <property type="evidence" value="ECO:0007669"/>
    <property type="project" value="InterPro"/>
</dbReference>
<dbReference type="GO" id="GO:0005886">
    <property type="term" value="C:plasma membrane"/>
    <property type="evidence" value="ECO:0007669"/>
    <property type="project" value="TreeGrafter"/>
</dbReference>
<evidence type="ECO:0000256" key="2">
    <source>
        <dbReference type="ARBA" id="ARBA00022741"/>
    </source>
</evidence>
<dbReference type="PANTHER" id="PTHR24220">
    <property type="entry name" value="IMPORT ATP-BINDING PROTEIN"/>
    <property type="match status" value="1"/>
</dbReference>
<dbReference type="InterPro" id="IPR003439">
    <property type="entry name" value="ABC_transporter-like_ATP-bd"/>
</dbReference>
<dbReference type="Pfam" id="PF00005">
    <property type="entry name" value="ABC_tran"/>
    <property type="match status" value="1"/>
</dbReference>
<gene>
    <name evidence="5" type="ORF">KC820_01615</name>
</gene>
<keyword evidence="3 5" id="KW-0067">ATP-binding</keyword>
<proteinExistence type="predicted"/>
<sequence length="225" mass="25760">MLMEAKGIQVTYEQGKNQQIFALSNVDLVINKQDWISILGPSGSGKTTLLNVLAGLHTRFEGTVEFNGKKYSDFTKEELQHMRRNKIGYIFQDYRLFDQYTVLENVMMPYWPYENKLHLKSKAKEIIGHLGLTERIDALPNELSGGEKQRTAIARALLNEPDVLLCDEPTGNLDEDNRDHILEILKTLNEQGITILLVTHDPLVGKLGNREYYMRDGRLQEVQPT</sequence>
<dbReference type="EMBL" id="JAGSIE010000005">
    <property type="protein sequence ID" value="MBR7552840.1"/>
    <property type="molecule type" value="Genomic_DNA"/>
</dbReference>
<dbReference type="PANTHER" id="PTHR24220:SF659">
    <property type="entry name" value="TRANSPORTER, PUTATIVE-RELATED"/>
    <property type="match status" value="1"/>
</dbReference>
<evidence type="ECO:0000313" key="6">
    <source>
        <dbReference type="Proteomes" id="UP000675431"/>
    </source>
</evidence>
<dbReference type="GO" id="GO:0005524">
    <property type="term" value="F:ATP binding"/>
    <property type="evidence" value="ECO:0007669"/>
    <property type="project" value="UniProtKB-KW"/>
</dbReference>
<accession>A0A941CV91</accession>
<comment type="caution">
    <text evidence="5">The sequence shown here is derived from an EMBL/GenBank/DDBJ whole genome shotgun (WGS) entry which is preliminary data.</text>
</comment>
<dbReference type="InterPro" id="IPR015854">
    <property type="entry name" value="ABC_transpr_LolD-like"/>
</dbReference>
<protein>
    <submittedName>
        <fullName evidence="5">ABC transporter ATP-binding protein</fullName>
    </submittedName>
</protein>
<evidence type="ECO:0000256" key="3">
    <source>
        <dbReference type="ARBA" id="ARBA00022840"/>
    </source>
</evidence>
<dbReference type="GO" id="GO:0022857">
    <property type="term" value="F:transmembrane transporter activity"/>
    <property type="evidence" value="ECO:0007669"/>
    <property type="project" value="TreeGrafter"/>
</dbReference>
<reference evidence="5 6" key="1">
    <citation type="submission" date="2021-04" db="EMBL/GenBank/DDBJ databases">
        <title>Allobacillus sp. nov. SKP8-2 isolated from shrimp paste.</title>
        <authorList>
            <person name="Tanasupawat S."/>
            <person name="Yiamsombat S."/>
            <person name="Kanchanasin P."/>
            <person name="Kuncharoen N."/>
        </authorList>
    </citation>
    <scope>NUCLEOTIDE SEQUENCE [LARGE SCALE GENOMIC DNA]</scope>
    <source>
        <strain evidence="5 6">SKP8-2</strain>
    </source>
</reference>
<organism evidence="5 6">
    <name type="scientific">Allobacillus saliphilus</name>
    <dbReference type="NCBI Taxonomy" id="2912308"/>
    <lineage>
        <taxon>Bacteria</taxon>
        <taxon>Bacillati</taxon>
        <taxon>Bacillota</taxon>
        <taxon>Bacilli</taxon>
        <taxon>Bacillales</taxon>
        <taxon>Bacillaceae</taxon>
        <taxon>Allobacillus</taxon>
    </lineage>
</organism>
<evidence type="ECO:0000313" key="5">
    <source>
        <dbReference type="EMBL" id="MBR7552840.1"/>
    </source>
</evidence>
<dbReference type="Proteomes" id="UP000675431">
    <property type="component" value="Unassembled WGS sequence"/>
</dbReference>
<evidence type="ECO:0000256" key="1">
    <source>
        <dbReference type="ARBA" id="ARBA00022448"/>
    </source>
</evidence>
<keyword evidence="6" id="KW-1185">Reference proteome</keyword>
<keyword evidence="1" id="KW-0813">Transport</keyword>
<dbReference type="InterPro" id="IPR003593">
    <property type="entry name" value="AAA+_ATPase"/>
</dbReference>